<dbReference type="RefSeq" id="WP_176805022.1">
    <property type="nucleotide sequence ID" value="NZ_JABXYJ010000014.1"/>
</dbReference>
<evidence type="ECO:0000313" key="1">
    <source>
        <dbReference type="EMBL" id="NVO79389.1"/>
    </source>
</evidence>
<organism evidence="1 2">
    <name type="scientific">Undibacterium oligocarboniphilum</name>
    <dbReference type="NCBI Taxonomy" id="666702"/>
    <lineage>
        <taxon>Bacteria</taxon>
        <taxon>Pseudomonadati</taxon>
        <taxon>Pseudomonadota</taxon>
        <taxon>Betaproteobacteria</taxon>
        <taxon>Burkholderiales</taxon>
        <taxon>Oxalobacteraceae</taxon>
        <taxon>Undibacterium</taxon>
    </lineage>
</organism>
<gene>
    <name evidence="1" type="ORF">HV832_16340</name>
</gene>
<comment type="caution">
    <text evidence="1">The sequence shown here is derived from an EMBL/GenBank/DDBJ whole genome shotgun (WGS) entry which is preliminary data.</text>
</comment>
<name>A0A850QK04_9BURK</name>
<proteinExistence type="predicted"/>
<accession>A0A850QK04</accession>
<dbReference type="Proteomes" id="UP000588051">
    <property type="component" value="Unassembled WGS sequence"/>
</dbReference>
<sequence length="169" mass="19284">MKTNIQPWHDRKESDLWLHEKVLHTDLQYAAQEIAELRQYCLELESRVRHQEPVIANQQAMNNSLRESVTGFLSVNLGNWAQIEAQSDLDKVVQQSVINMLEHDKEIIQNTLAEVSADQMVTLKQNIADLLKLLHPGVVGLIHEHHGKDACDKACEVISRIKSSHPLDQ</sequence>
<evidence type="ECO:0000313" key="2">
    <source>
        <dbReference type="Proteomes" id="UP000588051"/>
    </source>
</evidence>
<protein>
    <submittedName>
        <fullName evidence="1">Uncharacterized protein</fullName>
    </submittedName>
</protein>
<dbReference type="AlphaFoldDB" id="A0A850QK04"/>
<keyword evidence="2" id="KW-1185">Reference proteome</keyword>
<dbReference type="EMBL" id="JABXYJ010000014">
    <property type="protein sequence ID" value="NVO79389.1"/>
    <property type="molecule type" value="Genomic_DNA"/>
</dbReference>
<reference evidence="1 2" key="1">
    <citation type="submission" date="2020-06" db="EMBL/GenBank/DDBJ databases">
        <authorList>
            <person name="Qiu C."/>
            <person name="Liu Z."/>
        </authorList>
    </citation>
    <scope>NUCLEOTIDE SEQUENCE [LARGE SCALE GENOMIC DNA]</scope>
    <source>
        <strain evidence="1 2">EM 1</strain>
    </source>
</reference>